<dbReference type="AlphaFoldDB" id="A0A106QD11"/>
<reference evidence="1 2" key="1">
    <citation type="submission" date="2015-11" db="EMBL/GenBank/DDBJ databases">
        <title>Expanding the genomic diversity of Burkholderia species for the development of highly accurate diagnostics.</title>
        <authorList>
            <person name="Sahl J."/>
            <person name="Keim P."/>
            <person name="Wagner D."/>
        </authorList>
    </citation>
    <scope>NUCLEOTIDE SEQUENCE [LARGE SCALE GENOMIC DNA]</scope>
    <source>
        <strain evidence="1 2">MSMB2087WGS</strain>
    </source>
</reference>
<evidence type="ECO:0000313" key="2">
    <source>
        <dbReference type="Proteomes" id="UP000060630"/>
    </source>
</evidence>
<sequence length="97" mass="10691">MKVQHCSSLVINAPQFFQDPEFRAWLNNSDAKFTWPRGGVPGEWSDVVVLVDPGLGGEGADSDMPEHIWNQIVDACKAAFAPTRGVPHIMVRLTNTD</sequence>
<dbReference type="RefSeq" id="WP_060192333.1">
    <property type="nucleotide sequence ID" value="NZ_LPHD01000049.1"/>
</dbReference>
<proteinExistence type="predicted"/>
<dbReference type="EMBL" id="LPHD01000049">
    <property type="protein sequence ID" value="KWA83977.1"/>
    <property type="molecule type" value="Genomic_DNA"/>
</dbReference>
<name>A0A106QD11_9BURK</name>
<accession>A0A106QD11</accession>
<gene>
    <name evidence="1" type="ORF">WL29_21670</name>
</gene>
<protein>
    <submittedName>
        <fullName evidence="1">Uncharacterized protein</fullName>
    </submittedName>
</protein>
<comment type="caution">
    <text evidence="1">The sequence shown here is derived from an EMBL/GenBank/DDBJ whole genome shotgun (WGS) entry which is preliminary data.</text>
</comment>
<evidence type="ECO:0000313" key="1">
    <source>
        <dbReference type="EMBL" id="KWA83977.1"/>
    </source>
</evidence>
<dbReference type="Proteomes" id="UP000060630">
    <property type="component" value="Unassembled WGS sequence"/>
</dbReference>
<organism evidence="1 2">
    <name type="scientific">Burkholderia ubonensis</name>
    <dbReference type="NCBI Taxonomy" id="101571"/>
    <lineage>
        <taxon>Bacteria</taxon>
        <taxon>Pseudomonadati</taxon>
        <taxon>Pseudomonadota</taxon>
        <taxon>Betaproteobacteria</taxon>
        <taxon>Burkholderiales</taxon>
        <taxon>Burkholderiaceae</taxon>
        <taxon>Burkholderia</taxon>
        <taxon>Burkholderia cepacia complex</taxon>
    </lineage>
</organism>